<dbReference type="PRINTS" id="PR00837">
    <property type="entry name" value="V5TPXLIKE"/>
</dbReference>
<reference evidence="3 4" key="1">
    <citation type="journal article" date="2013" name="Nature">
        <title>Insights into bilaterian evolution from three spiralian genomes.</title>
        <authorList>
            <person name="Simakov O."/>
            <person name="Marletaz F."/>
            <person name="Cho S.J."/>
            <person name="Edsinger-Gonzales E."/>
            <person name="Havlak P."/>
            <person name="Hellsten U."/>
            <person name="Kuo D.H."/>
            <person name="Larsson T."/>
            <person name="Lv J."/>
            <person name="Arendt D."/>
            <person name="Savage R."/>
            <person name="Osoegawa K."/>
            <person name="de Jong P."/>
            <person name="Grimwood J."/>
            <person name="Chapman J.A."/>
            <person name="Shapiro H."/>
            <person name="Aerts A."/>
            <person name="Otillar R.P."/>
            <person name="Terry A.Y."/>
            <person name="Boore J.L."/>
            <person name="Grigoriev I.V."/>
            <person name="Lindberg D.R."/>
            <person name="Seaver E.C."/>
            <person name="Weisblat D.A."/>
            <person name="Putnam N.H."/>
            <person name="Rokhsar D.S."/>
        </authorList>
    </citation>
    <scope>NUCLEOTIDE SEQUENCE [LARGE SCALE GENOMIC DNA]</scope>
</reference>
<dbReference type="InterPro" id="IPR001283">
    <property type="entry name" value="CRISP-related"/>
</dbReference>
<evidence type="ECO:0000313" key="3">
    <source>
        <dbReference type="EMBL" id="ESO94150.1"/>
    </source>
</evidence>
<dbReference type="PANTHER" id="PTHR10334">
    <property type="entry name" value="CYSTEINE-RICH SECRETORY PROTEIN-RELATED"/>
    <property type="match status" value="1"/>
</dbReference>
<dbReference type="KEGG" id="lgi:LOTGIDRAFT_161350"/>
<dbReference type="SMART" id="SM00198">
    <property type="entry name" value="SCP"/>
    <property type="match status" value="1"/>
</dbReference>
<keyword evidence="1" id="KW-1015">Disulfide bond</keyword>
<dbReference type="RefSeq" id="XP_009054999.1">
    <property type="nucleotide sequence ID" value="XM_009056751.1"/>
</dbReference>
<proteinExistence type="predicted"/>
<feature type="domain" description="ShKT" evidence="2">
    <location>
        <begin position="269"/>
        <end position="303"/>
    </location>
</feature>
<dbReference type="HOGENOM" id="CLU_790596_0_0_1"/>
<protein>
    <recommendedName>
        <fullName evidence="2">ShKT domain-containing protein</fullName>
    </recommendedName>
</protein>
<feature type="domain" description="ShKT" evidence="2">
    <location>
        <begin position="317"/>
        <end position="351"/>
    </location>
</feature>
<feature type="disulfide bond" evidence="1">
    <location>
        <begin position="269"/>
        <end position="303"/>
    </location>
</feature>
<name>V4AG55_LOTGI</name>
<dbReference type="InterPro" id="IPR003582">
    <property type="entry name" value="ShKT_dom"/>
</dbReference>
<evidence type="ECO:0000259" key="2">
    <source>
        <dbReference type="PROSITE" id="PS51670"/>
    </source>
</evidence>
<dbReference type="InterPro" id="IPR014044">
    <property type="entry name" value="CAP_dom"/>
</dbReference>
<dbReference type="PROSITE" id="PS51670">
    <property type="entry name" value="SHKT"/>
    <property type="match status" value="2"/>
</dbReference>
<dbReference type="Proteomes" id="UP000030746">
    <property type="component" value="Unassembled WGS sequence"/>
</dbReference>
<dbReference type="Gene3D" id="3.40.33.10">
    <property type="entry name" value="CAP"/>
    <property type="match status" value="1"/>
</dbReference>
<dbReference type="GeneID" id="20238680"/>
<evidence type="ECO:0000256" key="1">
    <source>
        <dbReference type="PROSITE-ProRule" id="PRU01005"/>
    </source>
</evidence>
<dbReference type="SMART" id="SM00254">
    <property type="entry name" value="ShKT"/>
    <property type="match status" value="2"/>
</dbReference>
<accession>V4AG55</accession>
<dbReference type="SUPFAM" id="SSF55797">
    <property type="entry name" value="PR-1-like"/>
    <property type="match status" value="1"/>
</dbReference>
<dbReference type="OMA" id="CDAWHRS"/>
<sequence>MVRDGEKLVYQNIAAFRNSSRFLPVELSRAKSSMTIMGKYYGTLGNWHVSEPLSSALEPILRLICHPILNQPFRIMMFMLLMLLMLPVIYCEMTEEAKTQILTLHNEHRSKLGATNMFKLHWDDKLAEASEIWANRCVYEHKGRGENLAWNKPPKPFTTEEYIKDAFDAWYAEKRDHSYGSGRCASFNSCHYTQLAWHDTTKIGCAYKTCPYLTNAARGAWWIVCNYLPWGNNGGEKVFEIGGEACSHEDCKDLPCEDDLCVGEKKMKCEDKNKDCKAWSKGGQCKINANFMERECQKSCGICKPTEEQMAADKADCEDKNEKCEKWSNEDQCARNPNFMLVTCPKSCRQC</sequence>
<gene>
    <name evidence="3" type="ORF">LOTGIDRAFT_161350</name>
</gene>
<dbReference type="CTD" id="20238680"/>
<dbReference type="EMBL" id="KB201847">
    <property type="protein sequence ID" value="ESO94150.1"/>
    <property type="molecule type" value="Genomic_DNA"/>
</dbReference>
<organism evidence="3 4">
    <name type="scientific">Lottia gigantea</name>
    <name type="common">Giant owl limpet</name>
    <dbReference type="NCBI Taxonomy" id="225164"/>
    <lineage>
        <taxon>Eukaryota</taxon>
        <taxon>Metazoa</taxon>
        <taxon>Spiralia</taxon>
        <taxon>Lophotrochozoa</taxon>
        <taxon>Mollusca</taxon>
        <taxon>Gastropoda</taxon>
        <taxon>Patellogastropoda</taxon>
        <taxon>Lottioidea</taxon>
        <taxon>Lottiidae</taxon>
        <taxon>Lottia</taxon>
    </lineage>
</organism>
<evidence type="ECO:0000313" key="4">
    <source>
        <dbReference type="Proteomes" id="UP000030746"/>
    </source>
</evidence>
<comment type="caution">
    <text evidence="1">Lacks conserved residue(s) required for the propagation of feature annotation.</text>
</comment>
<keyword evidence="4" id="KW-1185">Reference proteome</keyword>
<feature type="disulfide bond" evidence="1">
    <location>
        <begin position="317"/>
        <end position="351"/>
    </location>
</feature>
<dbReference type="Pfam" id="PF01549">
    <property type="entry name" value="ShK"/>
    <property type="match status" value="2"/>
</dbReference>
<dbReference type="OrthoDB" id="10250153at2759"/>
<dbReference type="Pfam" id="PF00188">
    <property type="entry name" value="CAP"/>
    <property type="match status" value="1"/>
</dbReference>
<dbReference type="AlphaFoldDB" id="V4AG55"/>
<dbReference type="InterPro" id="IPR035940">
    <property type="entry name" value="CAP_sf"/>
</dbReference>
<dbReference type="CDD" id="cd05380">
    <property type="entry name" value="CAP_euk"/>
    <property type="match status" value="1"/>
</dbReference>